<name>A0A9P1IN81_9PELO</name>
<gene>
    <name evidence="2" type="ORF">CAMP_LOCUS11457</name>
</gene>
<proteinExistence type="predicted"/>
<feature type="region of interest" description="Disordered" evidence="1">
    <location>
        <begin position="361"/>
        <end position="388"/>
    </location>
</feature>
<organism evidence="2 3">
    <name type="scientific">Caenorhabditis angaria</name>
    <dbReference type="NCBI Taxonomy" id="860376"/>
    <lineage>
        <taxon>Eukaryota</taxon>
        <taxon>Metazoa</taxon>
        <taxon>Ecdysozoa</taxon>
        <taxon>Nematoda</taxon>
        <taxon>Chromadorea</taxon>
        <taxon>Rhabditida</taxon>
        <taxon>Rhabditina</taxon>
        <taxon>Rhabditomorpha</taxon>
        <taxon>Rhabditoidea</taxon>
        <taxon>Rhabditidae</taxon>
        <taxon>Peloderinae</taxon>
        <taxon>Caenorhabditis</taxon>
    </lineage>
</organism>
<sequence length="388" mass="45928">MSKAYILIEIPKDRRSRDISNLRKYLKNHNFSKFETNEPVEIISQLLDPAPDYYDQLVRKEDHVVLRNEEDKHVIIRENSNQELLENWARETFEENSDEMKLLLSDETNDIQNRNLKRPSSFNVEDLLDLHEDEDREAKQSSVQTISSDTNSRERYYSSSSSDTVVDHDARYFRKNVYSDEEESHEQRKMNSTCNLCDKLLEAGSKKSQLRAQLSHIIREHAMCNVLNEHLIRRYQCQACNKYLSSFVPPCEHINTNHRLDTFEIRFNDLWTKKQIDQCNVTLRMCFGRHLPIPRGRRATNVYDQKSNYTIISHEELESGEASSSRTIRTQRVGLSTHTMGRKYGVSARPRSFGEYMNLHWLDSDEDQNDHEEKEEEEDQEDESEYQF</sequence>
<keyword evidence="3" id="KW-1185">Reference proteome</keyword>
<feature type="region of interest" description="Disordered" evidence="1">
    <location>
        <begin position="133"/>
        <end position="163"/>
    </location>
</feature>
<feature type="compositionally biased region" description="Acidic residues" evidence="1">
    <location>
        <begin position="364"/>
        <end position="388"/>
    </location>
</feature>
<dbReference type="OrthoDB" id="5811778at2759"/>
<comment type="caution">
    <text evidence="2">The sequence shown here is derived from an EMBL/GenBank/DDBJ whole genome shotgun (WGS) entry which is preliminary data.</text>
</comment>
<dbReference type="EMBL" id="CANHGI010000004">
    <property type="protein sequence ID" value="CAI5448820.1"/>
    <property type="molecule type" value="Genomic_DNA"/>
</dbReference>
<dbReference type="AlphaFoldDB" id="A0A9P1IN81"/>
<evidence type="ECO:0000313" key="3">
    <source>
        <dbReference type="Proteomes" id="UP001152747"/>
    </source>
</evidence>
<accession>A0A9P1IN81</accession>
<dbReference type="Proteomes" id="UP001152747">
    <property type="component" value="Unassembled WGS sequence"/>
</dbReference>
<feature type="compositionally biased region" description="Polar residues" evidence="1">
    <location>
        <begin position="140"/>
        <end position="150"/>
    </location>
</feature>
<evidence type="ECO:0000256" key="1">
    <source>
        <dbReference type="SAM" id="MobiDB-lite"/>
    </source>
</evidence>
<protein>
    <submittedName>
        <fullName evidence="2">Uncharacterized protein</fullName>
    </submittedName>
</protein>
<evidence type="ECO:0000313" key="2">
    <source>
        <dbReference type="EMBL" id="CAI5448820.1"/>
    </source>
</evidence>
<reference evidence="2" key="1">
    <citation type="submission" date="2022-11" db="EMBL/GenBank/DDBJ databases">
        <authorList>
            <person name="Kikuchi T."/>
        </authorList>
    </citation>
    <scope>NUCLEOTIDE SEQUENCE</scope>
    <source>
        <strain evidence="2">PS1010</strain>
    </source>
</reference>